<dbReference type="RefSeq" id="WP_150204539.1">
    <property type="nucleotide sequence ID" value="NZ_CP043939.1"/>
</dbReference>
<dbReference type="InterPro" id="IPR022263">
    <property type="entry name" value="KxYKxGKxW"/>
</dbReference>
<reference evidence="3 4" key="1">
    <citation type="submission" date="2019-09" db="EMBL/GenBank/DDBJ databases">
        <title>Complete Genome Sequence of Lactobacillus nenjiangensis SH-Y15, isolated from sauerkraut.</title>
        <authorList>
            <person name="Yang H."/>
        </authorList>
    </citation>
    <scope>NUCLEOTIDE SEQUENCE [LARGE SCALE GENOMIC DNA]</scope>
    <source>
        <strain evidence="3 4">SH-Y15</strain>
    </source>
</reference>
<keyword evidence="1" id="KW-0732">Signal</keyword>
<accession>A0A5P1X360</accession>
<dbReference type="OrthoDB" id="2330077at2"/>
<dbReference type="AlphaFoldDB" id="A0A5P1X360"/>
<gene>
    <name evidence="3" type="ORF">F0161_10490</name>
</gene>
<name>A0A5P1X360_9LACO</name>
<evidence type="ECO:0000313" key="3">
    <source>
        <dbReference type="EMBL" id="QER68226.1"/>
    </source>
</evidence>
<evidence type="ECO:0000256" key="1">
    <source>
        <dbReference type="ARBA" id="ARBA00022729"/>
    </source>
</evidence>
<evidence type="ECO:0008006" key="5">
    <source>
        <dbReference type="Google" id="ProtNLM"/>
    </source>
</evidence>
<dbReference type="EMBL" id="CP043939">
    <property type="protein sequence ID" value="QER68226.1"/>
    <property type="molecule type" value="Genomic_DNA"/>
</dbReference>
<keyword evidence="4" id="KW-1185">Reference proteome</keyword>
<proteinExistence type="predicted"/>
<dbReference type="KEGG" id="lnn:F0161_10490"/>
<organism evidence="3 4">
    <name type="scientific">Paucilactobacillus nenjiangensis</name>
    <dbReference type="NCBI Taxonomy" id="1296540"/>
    <lineage>
        <taxon>Bacteria</taxon>
        <taxon>Bacillati</taxon>
        <taxon>Bacillota</taxon>
        <taxon>Bacilli</taxon>
        <taxon>Lactobacillales</taxon>
        <taxon>Lactobacillaceae</taxon>
        <taxon>Paucilactobacillus</taxon>
    </lineage>
</organism>
<keyword evidence="2" id="KW-0472">Membrane</keyword>
<keyword evidence="2" id="KW-0812">Transmembrane</keyword>
<feature type="transmembrane region" description="Helical" evidence="2">
    <location>
        <begin position="20"/>
        <end position="39"/>
    </location>
</feature>
<dbReference type="NCBIfam" id="TIGR03715">
    <property type="entry name" value="KxYKxGKxW"/>
    <property type="match status" value="1"/>
</dbReference>
<evidence type="ECO:0000313" key="4">
    <source>
        <dbReference type="Proteomes" id="UP000325295"/>
    </source>
</evidence>
<dbReference type="Proteomes" id="UP000325295">
    <property type="component" value="Chromosome"/>
</dbReference>
<dbReference type="Pfam" id="PF19258">
    <property type="entry name" value="KxYKxGKxW_sig"/>
    <property type="match status" value="1"/>
</dbReference>
<protein>
    <recommendedName>
        <fullName evidence="5">KxYKxGKxW signal peptide domain-containing protein</fullName>
    </recommendedName>
</protein>
<sequence>MIENRGTKSHFKMYKANKRWVFAGISVVMFSSVMMYGSITANAQETTPDTEPPALTLNETQDDSISTHEIRIYTSARD</sequence>
<keyword evidence="2" id="KW-1133">Transmembrane helix</keyword>
<evidence type="ECO:0000256" key="2">
    <source>
        <dbReference type="SAM" id="Phobius"/>
    </source>
</evidence>